<accession>A0A3M0JJL9</accession>
<dbReference type="InterPro" id="IPR008919">
    <property type="entry name" value="Retrov_capsid_N"/>
</dbReference>
<evidence type="ECO:0000313" key="2">
    <source>
        <dbReference type="Proteomes" id="UP000269221"/>
    </source>
</evidence>
<protein>
    <submittedName>
        <fullName evidence="1">Uncharacterized protein</fullName>
    </submittedName>
</protein>
<evidence type="ECO:0000313" key="1">
    <source>
        <dbReference type="EMBL" id="RMC01103.1"/>
    </source>
</evidence>
<organism evidence="1 2">
    <name type="scientific">Hirundo rustica rustica</name>
    <dbReference type="NCBI Taxonomy" id="333673"/>
    <lineage>
        <taxon>Eukaryota</taxon>
        <taxon>Metazoa</taxon>
        <taxon>Chordata</taxon>
        <taxon>Craniata</taxon>
        <taxon>Vertebrata</taxon>
        <taxon>Euteleostomi</taxon>
        <taxon>Archelosauria</taxon>
        <taxon>Archosauria</taxon>
        <taxon>Dinosauria</taxon>
        <taxon>Saurischia</taxon>
        <taxon>Theropoda</taxon>
        <taxon>Coelurosauria</taxon>
        <taxon>Aves</taxon>
        <taxon>Neognathae</taxon>
        <taxon>Neoaves</taxon>
        <taxon>Telluraves</taxon>
        <taxon>Australaves</taxon>
        <taxon>Passeriformes</taxon>
        <taxon>Sylvioidea</taxon>
        <taxon>Hirundinidae</taxon>
        <taxon>Hirundo</taxon>
    </lineage>
</organism>
<reference evidence="1 2" key="1">
    <citation type="submission" date="2018-07" db="EMBL/GenBank/DDBJ databases">
        <title>A high quality draft genome assembly of the barn swallow (H. rustica rustica).</title>
        <authorList>
            <person name="Formenti G."/>
            <person name="Chiara M."/>
            <person name="Poveda L."/>
            <person name="Francoijs K.-J."/>
            <person name="Bonisoli-Alquati A."/>
            <person name="Canova L."/>
            <person name="Gianfranceschi L."/>
            <person name="Horner D.S."/>
            <person name="Saino N."/>
        </authorList>
    </citation>
    <scope>NUCLEOTIDE SEQUENCE [LARGE SCALE GENOMIC DNA]</scope>
    <source>
        <strain evidence="1">Chelidonia</strain>
        <tissue evidence="1">Blood</tissue>
    </source>
</reference>
<comment type="caution">
    <text evidence="1">The sequence shown here is derived from an EMBL/GenBank/DDBJ whole genome shotgun (WGS) entry which is preliminary data.</text>
</comment>
<dbReference type="AlphaFoldDB" id="A0A3M0JJL9"/>
<dbReference type="OrthoDB" id="9352756at2759"/>
<dbReference type="Proteomes" id="UP000269221">
    <property type="component" value="Unassembled WGS sequence"/>
</dbReference>
<proteinExistence type="predicted"/>
<sequence length="257" mass="28996">MMQCVMSLVGPNGPLSEDVPLEDGGVVKERRGKNREKGAVILEKCIHDCHLVVPAVQFSHPVNEAHKLQPPSSQPEERSTKAMMKEVLDKLKDLTMEQQRQDKHQEKPTTPSWPTCTKQCQNVQELKRLDLENRPQPYAPQSNSMQVQRNSPSRWSGVIRDAILEGEWEAAAAITCAVGTDDANKVAEWRPHDWKILQQAKQTVTQHGLKPEAAKSILSWIFTADIMAPVDCPTLARLLLTPSEFLMWENNGTERHK</sequence>
<dbReference type="EMBL" id="QRBI01000141">
    <property type="protein sequence ID" value="RMC01103.1"/>
    <property type="molecule type" value="Genomic_DNA"/>
</dbReference>
<dbReference type="Gene3D" id="1.10.375.10">
    <property type="entry name" value="Human Immunodeficiency Virus Type 1 Capsid Protein"/>
    <property type="match status" value="1"/>
</dbReference>
<name>A0A3M0JJL9_HIRRU</name>
<dbReference type="Pfam" id="PF00607">
    <property type="entry name" value="Gag_p24"/>
    <property type="match status" value="1"/>
</dbReference>
<gene>
    <name evidence="1" type="ORF">DUI87_22369</name>
</gene>
<dbReference type="PANTHER" id="PTHR40389">
    <property type="entry name" value="ENDOGENOUS RETROVIRUS GROUP K MEMBER 24 GAG POLYPROTEIN-RELATED"/>
    <property type="match status" value="1"/>
</dbReference>
<dbReference type="GO" id="GO:0016032">
    <property type="term" value="P:viral process"/>
    <property type="evidence" value="ECO:0007669"/>
    <property type="project" value="InterPro"/>
</dbReference>
<keyword evidence="2" id="KW-1185">Reference proteome</keyword>
<dbReference type="SUPFAM" id="SSF47943">
    <property type="entry name" value="Retrovirus capsid protein, N-terminal core domain"/>
    <property type="match status" value="1"/>
</dbReference>
<dbReference type="InterPro" id="IPR050195">
    <property type="entry name" value="Primate_lentivir_Gag_pol-like"/>
</dbReference>
<dbReference type="PANTHER" id="PTHR40389:SF3">
    <property type="entry name" value="IGE-BINDING PROTEIN"/>
    <property type="match status" value="1"/>
</dbReference>